<evidence type="ECO:0000313" key="2">
    <source>
        <dbReference type="EMBL" id="MFC6824255.1"/>
    </source>
</evidence>
<feature type="region of interest" description="Disordered" evidence="1">
    <location>
        <begin position="336"/>
        <end position="368"/>
    </location>
</feature>
<gene>
    <name evidence="2" type="ORF">ACFQEV_04490</name>
</gene>
<name>A0ABD5TUM0_9EURY</name>
<feature type="compositionally biased region" description="Acidic residues" evidence="1">
    <location>
        <begin position="67"/>
        <end position="82"/>
    </location>
</feature>
<dbReference type="Proteomes" id="UP001596408">
    <property type="component" value="Unassembled WGS sequence"/>
</dbReference>
<accession>A0ABD5TUM0</accession>
<keyword evidence="3" id="KW-1185">Reference proteome</keyword>
<sequence length="368" mass="40644">MSTLFDAVAEFPLEIEEVARTRRDRDTSSGFVRTTTTFHLRGGVDERRSSAHQTQSGDGAEGRGEDVTYDTEDHDALEDAPEDPFDIVGEYESFAEFSDSLDDADLFPTGGPEREASERYRRWAVESAGLDLALRQNDRSLSDVLDVDPDPVRFVVSTSLGDPPSRTRVESILSEYPGTEFKLDPTTEWSENVVESLATTAAVRILDLKGHYAGTDVQQEPDPQLYRIVLSGFPEAVVEDPGITDDTRSLFEGEEGRVSWDAPVTGVESIEDLPFEPSWLNVKPSRFGTVKSLFETIEYAREEEITLYGGGQFELGVGRQHIQLLASLFYPDGPNDVAPGGYNDPEIPDGLPTSPLDAPENEIGLKWS</sequence>
<comment type="caution">
    <text evidence="2">The sequence shown here is derived from an EMBL/GenBank/DDBJ whole genome shotgun (WGS) entry which is preliminary data.</text>
</comment>
<dbReference type="AlphaFoldDB" id="A0ABD5TUM0"/>
<proteinExistence type="predicted"/>
<evidence type="ECO:0008006" key="4">
    <source>
        <dbReference type="Google" id="ProtNLM"/>
    </source>
</evidence>
<feature type="region of interest" description="Disordered" evidence="1">
    <location>
        <begin position="20"/>
        <end position="82"/>
    </location>
</feature>
<evidence type="ECO:0000313" key="3">
    <source>
        <dbReference type="Proteomes" id="UP001596408"/>
    </source>
</evidence>
<dbReference type="RefSeq" id="WP_379692970.1">
    <property type="nucleotide sequence ID" value="NZ_JBHSXH010000009.1"/>
</dbReference>
<protein>
    <recommendedName>
        <fullName evidence="4">L-alanine-DL-glutamate epimerase</fullName>
    </recommendedName>
</protein>
<dbReference type="EMBL" id="JBHSXH010000009">
    <property type="protein sequence ID" value="MFC6824255.1"/>
    <property type="molecule type" value="Genomic_DNA"/>
</dbReference>
<dbReference type="SUPFAM" id="SSF51604">
    <property type="entry name" value="Enolase C-terminal domain-like"/>
    <property type="match status" value="1"/>
</dbReference>
<dbReference type="Gene3D" id="3.20.20.120">
    <property type="entry name" value="Enolase-like C-terminal domain"/>
    <property type="match status" value="1"/>
</dbReference>
<reference evidence="2 3" key="1">
    <citation type="journal article" date="2019" name="Int. J. Syst. Evol. Microbiol.">
        <title>The Global Catalogue of Microorganisms (GCM) 10K type strain sequencing project: providing services to taxonomists for standard genome sequencing and annotation.</title>
        <authorList>
            <consortium name="The Broad Institute Genomics Platform"/>
            <consortium name="The Broad Institute Genome Sequencing Center for Infectious Disease"/>
            <person name="Wu L."/>
            <person name="Ma J."/>
        </authorList>
    </citation>
    <scope>NUCLEOTIDE SEQUENCE [LARGE SCALE GENOMIC DNA]</scope>
    <source>
        <strain evidence="2 3">YIM 94188</strain>
    </source>
</reference>
<feature type="compositionally biased region" description="Polar residues" evidence="1">
    <location>
        <begin position="28"/>
        <end position="38"/>
    </location>
</feature>
<organism evidence="2 3">
    <name type="scientific">Halopelagius fulvigenes</name>
    <dbReference type="NCBI Taxonomy" id="1198324"/>
    <lineage>
        <taxon>Archaea</taxon>
        <taxon>Methanobacteriati</taxon>
        <taxon>Methanobacteriota</taxon>
        <taxon>Stenosarchaea group</taxon>
        <taxon>Halobacteria</taxon>
        <taxon>Halobacteriales</taxon>
        <taxon>Haloferacaceae</taxon>
    </lineage>
</organism>
<evidence type="ECO:0000256" key="1">
    <source>
        <dbReference type="SAM" id="MobiDB-lite"/>
    </source>
</evidence>
<dbReference type="InterPro" id="IPR036849">
    <property type="entry name" value="Enolase-like_C_sf"/>
</dbReference>